<evidence type="ECO:0000313" key="2">
    <source>
        <dbReference type="EMBL" id="AJY73942.1"/>
    </source>
</evidence>
<dbReference type="HOGENOM" id="CLU_008325_1_1_9"/>
<dbReference type="Proteomes" id="UP000032633">
    <property type="component" value="Chromosome"/>
</dbReference>
<dbReference type="NCBIfam" id="TIGR02778">
    <property type="entry name" value="ligD_pol"/>
    <property type="match status" value="1"/>
</dbReference>
<reference evidence="2 3" key="1">
    <citation type="journal article" date="2015" name="J. Biotechnol.">
        <title>Complete genome sequence of Paenibacillus beijingensis 7188(T) (=DSM 24997(T)), a novel rhizobacterium from jujube garden soil.</title>
        <authorList>
            <person name="Kwak Y."/>
            <person name="Shin J.H."/>
        </authorList>
    </citation>
    <scope>NUCLEOTIDE SEQUENCE [LARGE SCALE GENOMIC DNA]</scope>
    <source>
        <strain evidence="2 3">DSM 24997</strain>
    </source>
</reference>
<dbReference type="InterPro" id="IPR052171">
    <property type="entry name" value="NHEJ_LigD"/>
</dbReference>
<name>A0A0D5NG40_9BACL</name>
<accession>A0A0D5NG40</accession>
<dbReference type="STRING" id="1126833.VN24_04100"/>
<protein>
    <submittedName>
        <fullName evidence="2">DNA polymerase</fullName>
    </submittedName>
</protein>
<dbReference type="Pfam" id="PF21686">
    <property type="entry name" value="LigD_Prim-Pol"/>
    <property type="match status" value="1"/>
</dbReference>
<reference evidence="3" key="2">
    <citation type="submission" date="2015-03" db="EMBL/GenBank/DDBJ databases">
        <title>Genome sequence of Paenibacillus beijingensis strain DSM 24997T.</title>
        <authorList>
            <person name="Kwak Y."/>
            <person name="Shin J.-H."/>
        </authorList>
    </citation>
    <scope>NUCLEOTIDE SEQUENCE [LARGE SCALE GENOMIC DNA]</scope>
    <source>
        <strain evidence="3">DSM 24997</strain>
    </source>
</reference>
<dbReference type="CDD" id="cd04861">
    <property type="entry name" value="LigD_Pol_like"/>
    <property type="match status" value="1"/>
</dbReference>
<dbReference type="PANTHER" id="PTHR42705:SF2">
    <property type="entry name" value="BIFUNCTIONAL NON-HOMOLOGOUS END JOINING PROTEIN LIGD"/>
    <property type="match status" value="1"/>
</dbReference>
<dbReference type="PANTHER" id="PTHR42705">
    <property type="entry name" value="BIFUNCTIONAL NON-HOMOLOGOUS END JOINING PROTEIN LIGD"/>
    <property type="match status" value="1"/>
</dbReference>
<evidence type="ECO:0000313" key="3">
    <source>
        <dbReference type="Proteomes" id="UP000032633"/>
    </source>
</evidence>
<keyword evidence="3" id="KW-1185">Reference proteome</keyword>
<dbReference type="RefSeq" id="WP_045669378.1">
    <property type="nucleotide sequence ID" value="NZ_CP011058.1"/>
</dbReference>
<dbReference type="AlphaFoldDB" id="A0A0D5NG40"/>
<dbReference type="EMBL" id="CP011058">
    <property type="protein sequence ID" value="AJY73942.1"/>
    <property type="molecule type" value="Genomic_DNA"/>
</dbReference>
<dbReference type="KEGG" id="pbj:VN24_04100"/>
<sequence length="301" mass="33557">MGAKHKGVLNVEGQQIAVSNPDKVLWPELGITKLMYLQVLAGLAPYLLKHCADRYLTTIRYPNGIHGKSFYQKNAPEPTPDFVRIAHQGDIGYVVLDSLPTLIWLANLACLEFHASFDRIGRPLHPTEWVIDIDPSREEEPRIMEAAALVGALLESLGIPSIPKTSGATGVQIIVPVTGDMTFDELRGIGQFVGEYLARKHPRLFTIERLKKNRGELIYFDYLQHYGGKTIAAPYTPRARKGATVSTPLTWDEVRGGAQPGDFHLLNIGERLRRTGDLLQSVPPQNLRPILAFLKQPQPMR</sequence>
<dbReference type="Gene3D" id="3.90.920.10">
    <property type="entry name" value="DNA primase, PRIM domain"/>
    <property type="match status" value="1"/>
</dbReference>
<evidence type="ECO:0000259" key="1">
    <source>
        <dbReference type="Pfam" id="PF21686"/>
    </source>
</evidence>
<organism evidence="2 3">
    <name type="scientific">Paenibacillus beijingensis</name>
    <dbReference type="NCBI Taxonomy" id="1126833"/>
    <lineage>
        <taxon>Bacteria</taxon>
        <taxon>Bacillati</taxon>
        <taxon>Bacillota</taxon>
        <taxon>Bacilli</taxon>
        <taxon>Bacillales</taxon>
        <taxon>Paenibacillaceae</taxon>
        <taxon>Paenibacillus</taxon>
    </lineage>
</organism>
<feature type="domain" description="DNA ligase D polymerase" evidence="1">
    <location>
        <begin position="32"/>
        <end position="278"/>
    </location>
</feature>
<dbReference type="InterPro" id="IPR014145">
    <property type="entry name" value="LigD_pol_dom"/>
</dbReference>
<gene>
    <name evidence="2" type="ORF">VN24_04100</name>
</gene>
<proteinExistence type="predicted"/>
<dbReference type="PATRIC" id="fig|1126833.4.peg.895"/>
<dbReference type="OrthoDB" id="9802472at2"/>